<accession>A0A3G2S3Q1</accession>
<dbReference type="EMBL" id="CP033149">
    <property type="protein sequence ID" value="AYO42029.1"/>
    <property type="molecule type" value="Genomic_DNA"/>
</dbReference>
<proteinExistence type="inferred from homology"/>
<dbReference type="InterPro" id="IPR018559">
    <property type="entry name" value="DUF2015"/>
</dbReference>
<name>A0A3G2S3Q1_MALR7</name>
<dbReference type="VEuPathDB" id="FungiDB:DNF11_1079"/>
<reference evidence="3 4" key="1">
    <citation type="submission" date="2018-10" db="EMBL/GenBank/DDBJ databases">
        <title>Complete genome sequence of Malassezia restricta CBS 7877.</title>
        <authorList>
            <person name="Morand S.C."/>
            <person name="Bertignac M."/>
            <person name="Iltis A."/>
            <person name="Kolder I."/>
            <person name="Pirovano W."/>
            <person name="Jourdain R."/>
            <person name="Clavaud C."/>
        </authorList>
    </citation>
    <scope>NUCLEOTIDE SEQUENCE [LARGE SCALE GENOMIC DNA]</scope>
    <source>
        <strain evidence="3 4">CBS 7877</strain>
    </source>
</reference>
<evidence type="ECO:0000313" key="3">
    <source>
        <dbReference type="EMBL" id="AYO42029.1"/>
    </source>
</evidence>
<keyword evidence="2" id="KW-0732">Signal</keyword>
<comment type="similarity">
    <text evidence="1">Belongs to the UPF0357 family.</text>
</comment>
<protein>
    <submittedName>
        <fullName evidence="3">Uncharacterized protein</fullName>
    </submittedName>
</protein>
<dbReference type="OrthoDB" id="428342at2759"/>
<sequence length="481" mass="54698">MSEIPTTDTFQALMTRYAPGYRRSRSDTFPLTDPTLTASQLVSQAAQADHWRRIASMTKEYILTSVRHSEALPASDVDTLLAWWHLRLVSLWKLHFFSHLQEEMHALWQVLESVQVYEGNDLRVLVDTPHVSFPMHVLRAQVLLQNDRRRGVQLLWKHMQRAKEASADSVWRARYVRVALLLSSLLVEMDALPAATSLVDELASRLGSTDAALALVLCRLYLQMSDMASASRMLSCAKSAADPADAALHTAILNHEAMTQFISEPHADHEKLVVNKEVVDQALTNTMALDAFFHGHILESIQILERLMHEHPTTFTTTRALAPNLLTLHSMGANHPQEEKQRVVRFLVQSAGDDPCNLYDIMLTSVLYWQRHRLWGLLPECTRARLLSWRRQYVPLEVFDWHSATRAGLSSTLFDIEANIRDGDARAGLDEAGMQQLHHIMQQQGISFDEARLQRHRQLLQQNRIDPQTGIPLDAKAVTRL</sequence>
<dbReference type="PANTHER" id="PTHR28023:SF1">
    <property type="entry name" value="UPF0357 PROTEIN YCL012C"/>
    <property type="match status" value="1"/>
</dbReference>
<organism evidence="3 4">
    <name type="scientific">Malassezia restricta (strain ATCC 96810 / NBRC 103918 / CBS 7877)</name>
    <name type="common">Seborrheic dermatitis infection agent</name>
    <dbReference type="NCBI Taxonomy" id="425264"/>
    <lineage>
        <taxon>Eukaryota</taxon>
        <taxon>Fungi</taxon>
        <taxon>Dikarya</taxon>
        <taxon>Basidiomycota</taxon>
        <taxon>Ustilaginomycotina</taxon>
        <taxon>Malasseziomycetes</taxon>
        <taxon>Malasseziales</taxon>
        <taxon>Malasseziaceae</taxon>
        <taxon>Malassezia</taxon>
    </lineage>
</organism>
<dbReference type="PANTHER" id="PTHR28023">
    <property type="entry name" value="UPF0357 PROTEIN YCL012C"/>
    <property type="match status" value="1"/>
</dbReference>
<dbReference type="Pfam" id="PF09435">
    <property type="entry name" value="DUF2015"/>
    <property type="match status" value="1"/>
</dbReference>
<evidence type="ECO:0000313" key="4">
    <source>
        <dbReference type="Proteomes" id="UP000269793"/>
    </source>
</evidence>
<dbReference type="AlphaFoldDB" id="A0A3G2S3Q1"/>
<dbReference type="Proteomes" id="UP000269793">
    <property type="component" value="Chromosome II"/>
</dbReference>
<evidence type="ECO:0000256" key="2">
    <source>
        <dbReference type="ARBA" id="ARBA00022729"/>
    </source>
</evidence>
<gene>
    <name evidence="3" type="ORF">DNF11_1079</name>
</gene>
<keyword evidence="4" id="KW-1185">Reference proteome</keyword>
<evidence type="ECO:0000256" key="1">
    <source>
        <dbReference type="ARBA" id="ARBA00008325"/>
    </source>
</evidence>